<proteinExistence type="predicted"/>
<reference evidence="1" key="2">
    <citation type="submission" date="2017-12" db="EMBL/GenBank/DDBJ databases">
        <title>Coralsnake Venomics: Analyses of Venom Gland Transcriptomes and Proteomes of Six Brazilian Taxa.</title>
        <authorList>
            <person name="Aird S.D."/>
            <person name="Jorge da Silva N."/>
            <person name="Qiu L."/>
            <person name="Villar-Briones A."/>
            <person name="Aparecida-Saddi V."/>
            <person name="Campos-Telles M.P."/>
            <person name="Grau M."/>
            <person name="Mikheyev A.S."/>
        </authorList>
    </citation>
    <scope>NUCLEOTIDE SEQUENCE</scope>
    <source>
        <tissue evidence="1">Venom_gland</tissue>
    </source>
</reference>
<protein>
    <submittedName>
        <fullName evidence="1">Uncharacterized protein</fullName>
    </submittedName>
</protein>
<accession>A0A2H6N272</accession>
<evidence type="ECO:0000313" key="1">
    <source>
        <dbReference type="EMBL" id="LAA22890.1"/>
    </source>
</evidence>
<name>A0A2H6N272_9SAUR</name>
<sequence>MQLNACNCTQRSIHCTLASKEIYVFKGLDLLHIFFFFDIKAPHNINYKELRSHSVIIVNNKLKTRQNLKTKQRIKWWWERGVPLQRQYFCISSSGSSHNYMIMYVNLKYVCT</sequence>
<dbReference type="AlphaFoldDB" id="A0A2H6N272"/>
<reference evidence="1" key="1">
    <citation type="submission" date="2017-07" db="EMBL/GenBank/DDBJ databases">
        <authorList>
            <person name="Mikheyev A."/>
            <person name="Grau M."/>
        </authorList>
    </citation>
    <scope>NUCLEOTIDE SEQUENCE</scope>
    <source>
        <tissue evidence="1">Venom_gland</tissue>
    </source>
</reference>
<organism evidence="1">
    <name type="scientific">Micrurus carvalhoi</name>
    <dbReference type="NCBI Taxonomy" id="3147026"/>
    <lineage>
        <taxon>Eukaryota</taxon>
        <taxon>Metazoa</taxon>
        <taxon>Chordata</taxon>
        <taxon>Craniata</taxon>
        <taxon>Vertebrata</taxon>
        <taxon>Euteleostomi</taxon>
        <taxon>Lepidosauria</taxon>
        <taxon>Squamata</taxon>
        <taxon>Bifurcata</taxon>
        <taxon>Unidentata</taxon>
        <taxon>Episquamata</taxon>
        <taxon>Toxicofera</taxon>
        <taxon>Serpentes</taxon>
        <taxon>Colubroidea</taxon>
        <taxon>Elapidae</taxon>
        <taxon>Elapinae</taxon>
        <taxon>Micrurus</taxon>
    </lineage>
</organism>
<dbReference type="EMBL" id="IACI01033422">
    <property type="protein sequence ID" value="LAA22890.1"/>
    <property type="molecule type" value="Transcribed_RNA"/>
</dbReference>